<dbReference type="SUPFAM" id="SSF46458">
    <property type="entry name" value="Globin-like"/>
    <property type="match status" value="1"/>
</dbReference>
<dbReference type="RefSeq" id="WP_304280252.1">
    <property type="nucleotide sequence ID" value="NZ_QFQZ01000058.1"/>
</dbReference>
<dbReference type="GO" id="GO:0019825">
    <property type="term" value="F:oxygen binding"/>
    <property type="evidence" value="ECO:0007669"/>
    <property type="project" value="InterPro"/>
</dbReference>
<dbReference type="Gene3D" id="1.10.490.10">
    <property type="entry name" value="Globins"/>
    <property type="match status" value="1"/>
</dbReference>
<sequence length="137" mass="15281">MSASDRAQARADAAPFTDEEIDRLVETFYARVRQHHRLGPIFERAIGEDGWPQHLATLKDFWSSVLNTSGRYKGQPMVAHQSVEGITEGLFTPWLGLFHQTCADLFDAPRAAIIGQKAERIAKSLKLGLFFKPDAVA</sequence>
<dbReference type="InterPro" id="IPR009050">
    <property type="entry name" value="Globin-like_sf"/>
</dbReference>
<comment type="caution">
    <text evidence="1">The sequence shown here is derived from an EMBL/GenBank/DDBJ whole genome shotgun (WGS) entry which is preliminary data.</text>
</comment>
<proteinExistence type="predicted"/>
<protein>
    <submittedName>
        <fullName evidence="1">Preprotein translocase subunit TatC</fullName>
    </submittedName>
</protein>
<dbReference type="Proteomes" id="UP000249393">
    <property type="component" value="Unassembled WGS sequence"/>
</dbReference>
<evidence type="ECO:0000313" key="1">
    <source>
        <dbReference type="EMBL" id="PZR32553.1"/>
    </source>
</evidence>
<reference evidence="1 2" key="1">
    <citation type="submission" date="2017-08" db="EMBL/GenBank/DDBJ databases">
        <title>Infants hospitalized years apart are colonized by the same room-sourced microbial strains.</title>
        <authorList>
            <person name="Brooks B."/>
            <person name="Olm M.R."/>
            <person name="Firek B.A."/>
            <person name="Baker R."/>
            <person name="Thomas B.C."/>
            <person name="Morowitz M.J."/>
            <person name="Banfield J.F."/>
        </authorList>
    </citation>
    <scope>NUCLEOTIDE SEQUENCE [LARGE SCALE GENOMIC DNA]</scope>
    <source>
        <strain evidence="1">S2_003_000_R2_4</strain>
    </source>
</reference>
<gene>
    <name evidence="1" type="ORF">DI526_16230</name>
</gene>
<dbReference type="EMBL" id="QFQZ01000058">
    <property type="protein sequence ID" value="PZR32553.1"/>
    <property type="molecule type" value="Genomic_DNA"/>
</dbReference>
<accession>A0A2W5V3X9</accession>
<dbReference type="GO" id="GO:0020037">
    <property type="term" value="F:heme binding"/>
    <property type="evidence" value="ECO:0007669"/>
    <property type="project" value="InterPro"/>
</dbReference>
<dbReference type="CDD" id="cd08916">
    <property type="entry name" value="TrHb3_P"/>
    <property type="match status" value="1"/>
</dbReference>
<dbReference type="InterPro" id="IPR012292">
    <property type="entry name" value="Globin/Proto"/>
</dbReference>
<evidence type="ECO:0000313" key="2">
    <source>
        <dbReference type="Proteomes" id="UP000249393"/>
    </source>
</evidence>
<organism evidence="1 2">
    <name type="scientific">Caulobacter segnis</name>
    <dbReference type="NCBI Taxonomy" id="88688"/>
    <lineage>
        <taxon>Bacteria</taxon>
        <taxon>Pseudomonadati</taxon>
        <taxon>Pseudomonadota</taxon>
        <taxon>Alphaproteobacteria</taxon>
        <taxon>Caulobacterales</taxon>
        <taxon>Caulobacteraceae</taxon>
        <taxon>Caulobacter</taxon>
    </lineage>
</organism>
<name>A0A2W5V3X9_9CAUL</name>
<dbReference type="AlphaFoldDB" id="A0A2W5V3X9"/>